<dbReference type="Gene3D" id="2.30.110.10">
    <property type="entry name" value="Electron Transport, Fmn-binding Protein, Chain A"/>
    <property type="match status" value="1"/>
</dbReference>
<keyword evidence="3" id="KW-0288">FMN</keyword>
<evidence type="ECO:0000313" key="6">
    <source>
        <dbReference type="EMBL" id="MCQ8897293.1"/>
    </source>
</evidence>
<evidence type="ECO:0000256" key="3">
    <source>
        <dbReference type="ARBA" id="ARBA00022643"/>
    </source>
</evidence>
<dbReference type="Pfam" id="PF12766">
    <property type="entry name" value="Pyridox_oxase_2"/>
    <property type="match status" value="1"/>
</dbReference>
<dbReference type="Proteomes" id="UP001204142">
    <property type="component" value="Unassembled WGS sequence"/>
</dbReference>
<proteinExistence type="predicted"/>
<keyword evidence="2" id="KW-0285">Flavoprotein</keyword>
<dbReference type="InterPro" id="IPR000659">
    <property type="entry name" value="Pyridox_Oxase"/>
</dbReference>
<comment type="caution">
    <text evidence="6">The sequence shown here is derived from an EMBL/GenBank/DDBJ whole genome shotgun (WGS) entry which is preliminary data.</text>
</comment>
<protein>
    <submittedName>
        <fullName evidence="6">Pyridoxamine 5'-phosphate oxidase family protein</fullName>
    </submittedName>
</protein>
<dbReference type="SUPFAM" id="SSF50475">
    <property type="entry name" value="FMN-binding split barrel"/>
    <property type="match status" value="1"/>
</dbReference>
<gene>
    <name evidence="6" type="ORF">NQT62_12705</name>
</gene>
<reference evidence="6 7" key="1">
    <citation type="submission" date="2022-07" db="EMBL/GenBank/DDBJ databases">
        <authorList>
            <person name="Xamxidin M."/>
            <person name="Wu M."/>
        </authorList>
    </citation>
    <scope>NUCLEOTIDE SEQUENCE [LARGE SCALE GENOMIC DNA]</scope>
    <source>
        <strain evidence="6 7">NBRC 111650</strain>
    </source>
</reference>
<accession>A0ABT1WK34</accession>
<dbReference type="InterPro" id="IPR012349">
    <property type="entry name" value="Split_barrel_FMN-bd"/>
</dbReference>
<dbReference type="EMBL" id="JANIGO010000004">
    <property type="protein sequence ID" value="MCQ8897293.1"/>
    <property type="molecule type" value="Genomic_DNA"/>
</dbReference>
<evidence type="ECO:0000256" key="4">
    <source>
        <dbReference type="ARBA" id="ARBA00023002"/>
    </source>
</evidence>
<evidence type="ECO:0000256" key="2">
    <source>
        <dbReference type="ARBA" id="ARBA00022630"/>
    </source>
</evidence>
<organism evidence="6 7">
    <name type="scientific">Limnobacter humi</name>
    <dbReference type="NCBI Taxonomy" id="1778671"/>
    <lineage>
        <taxon>Bacteria</taxon>
        <taxon>Pseudomonadati</taxon>
        <taxon>Pseudomonadota</taxon>
        <taxon>Betaproteobacteria</taxon>
        <taxon>Burkholderiales</taxon>
        <taxon>Burkholderiaceae</taxon>
        <taxon>Limnobacter</taxon>
    </lineage>
</organism>
<evidence type="ECO:0000256" key="1">
    <source>
        <dbReference type="ARBA" id="ARBA00001917"/>
    </source>
</evidence>
<keyword evidence="7" id="KW-1185">Reference proteome</keyword>
<evidence type="ECO:0000259" key="5">
    <source>
        <dbReference type="Pfam" id="PF12766"/>
    </source>
</evidence>
<dbReference type="PANTHER" id="PTHR10851">
    <property type="entry name" value="PYRIDOXINE-5-PHOSPHATE OXIDASE"/>
    <property type="match status" value="1"/>
</dbReference>
<name>A0ABT1WK34_9BURK</name>
<comment type="cofactor">
    <cofactor evidence="1">
        <name>FMN</name>
        <dbReference type="ChEBI" id="CHEBI:58210"/>
    </cofactor>
</comment>
<evidence type="ECO:0000313" key="7">
    <source>
        <dbReference type="Proteomes" id="UP001204142"/>
    </source>
</evidence>
<keyword evidence="4" id="KW-0560">Oxidoreductase</keyword>
<dbReference type="RefSeq" id="WP_256765091.1">
    <property type="nucleotide sequence ID" value="NZ_JANIGO010000004.1"/>
</dbReference>
<dbReference type="InterPro" id="IPR024624">
    <property type="entry name" value="Pyridox_Oxase_Alr4036_FMN-bd"/>
</dbReference>
<dbReference type="PANTHER" id="PTHR10851:SF3">
    <property type="entry name" value="PYRIDOXINE_PYRIDOXAMINE 5'-PHOSPHATE OXIDASE 2"/>
    <property type="match status" value="1"/>
</dbReference>
<feature type="domain" description="Pyridoxamine 5'-phosphate oxidase Alr4036 family FMN-binding" evidence="5">
    <location>
        <begin position="7"/>
        <end position="93"/>
    </location>
</feature>
<sequence>MNHAAETWATLVRASVDNKHPWRTPALCTQGLEGPNARHVVLRKAMPDAATLVFYTDRRSQKMRDLEHCNTVSLVFWNPKSNTQLRVWGTARIENDDVQTEQYWARVPDHARRDYATLSAPGSALNASDEQAHDMSLARQCFTVLLVQVDRLDCLQLSRLGHLRWGAQRNSQGEWMLQDLVP</sequence>